<dbReference type="EMBL" id="CAJVPW010063617">
    <property type="protein sequence ID" value="CAG8784914.1"/>
    <property type="molecule type" value="Genomic_DNA"/>
</dbReference>
<evidence type="ECO:0000313" key="1">
    <source>
        <dbReference type="EMBL" id="CAG8784914.1"/>
    </source>
</evidence>
<feature type="non-terminal residue" evidence="1">
    <location>
        <position position="1"/>
    </location>
</feature>
<dbReference type="Proteomes" id="UP000789366">
    <property type="component" value="Unassembled WGS sequence"/>
</dbReference>
<keyword evidence="2" id="KW-1185">Reference proteome</keyword>
<organism evidence="1 2">
    <name type="scientific">Cetraspora pellucida</name>
    <dbReference type="NCBI Taxonomy" id="1433469"/>
    <lineage>
        <taxon>Eukaryota</taxon>
        <taxon>Fungi</taxon>
        <taxon>Fungi incertae sedis</taxon>
        <taxon>Mucoromycota</taxon>
        <taxon>Glomeromycotina</taxon>
        <taxon>Glomeromycetes</taxon>
        <taxon>Diversisporales</taxon>
        <taxon>Gigasporaceae</taxon>
        <taxon>Cetraspora</taxon>
    </lineage>
</organism>
<reference evidence="1" key="1">
    <citation type="submission" date="2021-06" db="EMBL/GenBank/DDBJ databases">
        <authorList>
            <person name="Kallberg Y."/>
            <person name="Tangrot J."/>
            <person name="Rosling A."/>
        </authorList>
    </citation>
    <scope>NUCLEOTIDE SEQUENCE</scope>
    <source>
        <strain evidence="1">28 12/20/2015</strain>
    </source>
</reference>
<accession>A0ACA9RB76</accession>
<gene>
    <name evidence="1" type="ORF">SPELUC_LOCUS16701</name>
</gene>
<name>A0ACA9RB76_9GLOM</name>
<evidence type="ECO:0000313" key="2">
    <source>
        <dbReference type="Proteomes" id="UP000789366"/>
    </source>
</evidence>
<sequence length="64" mass="7476">ETIKEDLPLCDYIGDDDNSLGCWPDYVSMDIIKNRFPTVLLTSHIYNVYQFVKEKKSANFQESQ</sequence>
<proteinExistence type="predicted"/>
<feature type="non-terminal residue" evidence="1">
    <location>
        <position position="64"/>
    </location>
</feature>
<protein>
    <submittedName>
        <fullName evidence="1">118_t:CDS:1</fullName>
    </submittedName>
</protein>
<comment type="caution">
    <text evidence="1">The sequence shown here is derived from an EMBL/GenBank/DDBJ whole genome shotgun (WGS) entry which is preliminary data.</text>
</comment>